<dbReference type="AlphaFoldDB" id="A0A8H4JT13"/>
<dbReference type="EMBL" id="JAADJF010000135">
    <property type="protein sequence ID" value="KAF4437052.1"/>
    <property type="molecule type" value="Genomic_DNA"/>
</dbReference>
<feature type="region of interest" description="Disordered" evidence="1">
    <location>
        <begin position="558"/>
        <end position="655"/>
    </location>
</feature>
<reference evidence="2 3" key="1">
    <citation type="submission" date="2020-01" db="EMBL/GenBank/DDBJ databases">
        <title>Identification and distribution of gene clusters putatively required for synthesis of sphingolipid metabolism inhibitors in phylogenetically diverse species of the filamentous fungus Fusarium.</title>
        <authorList>
            <person name="Kim H.-S."/>
            <person name="Busman M."/>
            <person name="Brown D.W."/>
            <person name="Divon H."/>
            <person name="Uhlig S."/>
            <person name="Proctor R.H."/>
        </authorList>
    </citation>
    <scope>NUCLEOTIDE SEQUENCE [LARGE SCALE GENOMIC DNA]</scope>
    <source>
        <strain evidence="2 3">NRRL 13308</strain>
    </source>
</reference>
<comment type="caution">
    <text evidence="2">The sequence shown here is derived from an EMBL/GenBank/DDBJ whole genome shotgun (WGS) entry which is preliminary data.</text>
</comment>
<dbReference type="Proteomes" id="UP000536711">
    <property type="component" value="Unassembled WGS sequence"/>
</dbReference>
<evidence type="ECO:0000256" key="1">
    <source>
        <dbReference type="SAM" id="MobiDB-lite"/>
    </source>
</evidence>
<proteinExistence type="predicted"/>
<feature type="compositionally biased region" description="Polar residues" evidence="1">
    <location>
        <begin position="637"/>
        <end position="655"/>
    </location>
</feature>
<sequence>MFDPESGPAFTEYLMTREALTAESNADWSRRRPYPSFKPRGTKGPRSLVDIAISVVGDNFGKIRSVTHLESLPKAILWRIWRYLEARGVSLHAWRYLSKLLMDEGDEKNLGLYRFRQHICHPGNDLTRYTKPLRAPPSDFITHIVIAGGCTFNTHDLLGLADMPNLGVLEIIQPTERTAFPNISDRLVRGWSEKTDPFPLLRVLRIWGDETTSKASLQWVSKFPSLALYDVIGARDAWDASKVAAQEHGWEQADAPPHRLDDSLLRYLMLFAPLEETRDRNMRDLAASIDNDLVSLCSDSRCAVKFVQDRQAPLLLNYLCDTAKENTPWWDIDAASREARTCHGVAFEAWAFWLYSFLGQLCSDQDLEARDALPYKAVAGPFILPSRPIACLHLGHTSQRGGIDTRPSYISQGLFATRQFTFTRKSVIPPHGKKPATIPKGVNLVVWNTGRRTNFFCSVKVQRTMFYRDKATVLRKFFNSQIQIIPLCCLLHDGSESCFAFPDPLTALTFFNSDLTDSVLASDKGFISDDDDPDDESSVPSAYLTTFPVERLLSPLRESGSTSTLSMSPELNSSSQHGLSESDSDIDKPGTPVTSPDHDCLSSDSSGSSSESDDGSDILAPPRCRSQEGNSPDEPPKTSTIVSPTQNFNTETSSEPDLDLLSYHVHQLDWKHPVHAGRLRERSEQHDREIKALFWDTNHIFRPTDIPGSSRYRKELRNWQRSRREYIMNKPSAQKQAQDQRHLLTLWDLVEKRNSFFGKKRKGADVM</sequence>
<organism evidence="2 3">
    <name type="scientific">Fusarium acutatum</name>
    <dbReference type="NCBI Taxonomy" id="78861"/>
    <lineage>
        <taxon>Eukaryota</taxon>
        <taxon>Fungi</taxon>
        <taxon>Dikarya</taxon>
        <taxon>Ascomycota</taxon>
        <taxon>Pezizomycotina</taxon>
        <taxon>Sordariomycetes</taxon>
        <taxon>Hypocreomycetidae</taxon>
        <taxon>Hypocreales</taxon>
        <taxon>Nectriaceae</taxon>
        <taxon>Fusarium</taxon>
        <taxon>Fusarium fujikuroi species complex</taxon>
    </lineage>
</organism>
<dbReference type="OrthoDB" id="5273928at2759"/>
<keyword evidence="3" id="KW-1185">Reference proteome</keyword>
<evidence type="ECO:0000313" key="2">
    <source>
        <dbReference type="EMBL" id="KAF4437052.1"/>
    </source>
</evidence>
<evidence type="ECO:0000313" key="3">
    <source>
        <dbReference type="Proteomes" id="UP000536711"/>
    </source>
</evidence>
<gene>
    <name evidence="2" type="ORF">FACUT_5958</name>
</gene>
<protein>
    <submittedName>
        <fullName evidence="2">Uncharacterized protein</fullName>
    </submittedName>
</protein>
<name>A0A8H4JT13_9HYPO</name>
<accession>A0A8H4JT13</accession>
<feature type="compositionally biased region" description="Polar residues" evidence="1">
    <location>
        <begin position="559"/>
        <end position="581"/>
    </location>
</feature>